<dbReference type="AlphaFoldDB" id="A0A831PMA1"/>
<evidence type="ECO:0000313" key="2">
    <source>
        <dbReference type="EMBL" id="HDR52072.1"/>
    </source>
</evidence>
<protein>
    <recommendedName>
        <fullName evidence="1">Carbohydrate kinase PfkB domain-containing protein</fullName>
    </recommendedName>
</protein>
<organism evidence="2">
    <name type="scientific">Mariniphaga anaerophila</name>
    <dbReference type="NCBI Taxonomy" id="1484053"/>
    <lineage>
        <taxon>Bacteria</taxon>
        <taxon>Pseudomonadati</taxon>
        <taxon>Bacteroidota</taxon>
        <taxon>Bacteroidia</taxon>
        <taxon>Marinilabiliales</taxon>
        <taxon>Prolixibacteraceae</taxon>
        <taxon>Mariniphaga</taxon>
    </lineage>
</organism>
<feature type="non-terminal residue" evidence="2">
    <location>
        <position position="124"/>
    </location>
</feature>
<dbReference type="EMBL" id="DSDK01000588">
    <property type="protein sequence ID" value="HDR52072.1"/>
    <property type="molecule type" value="Genomic_DNA"/>
</dbReference>
<accession>A0A831PMA1</accession>
<dbReference type="GO" id="GO:0033785">
    <property type="term" value="F:heptose 7-phosphate kinase activity"/>
    <property type="evidence" value="ECO:0007669"/>
    <property type="project" value="TreeGrafter"/>
</dbReference>
<dbReference type="PANTHER" id="PTHR46969:SF1">
    <property type="entry name" value="BIFUNCTIONAL PROTEIN HLDE"/>
    <property type="match status" value="1"/>
</dbReference>
<dbReference type="GO" id="GO:0033786">
    <property type="term" value="F:heptose-1-phosphate adenylyltransferase activity"/>
    <property type="evidence" value="ECO:0007669"/>
    <property type="project" value="TreeGrafter"/>
</dbReference>
<dbReference type="Pfam" id="PF00294">
    <property type="entry name" value="PfkB"/>
    <property type="match status" value="1"/>
</dbReference>
<feature type="domain" description="Carbohydrate kinase PfkB" evidence="1">
    <location>
        <begin position="39"/>
        <end position="122"/>
    </location>
</feature>
<gene>
    <name evidence="2" type="ORF">ENN90_10725</name>
</gene>
<sequence>MKTFGNCRTCQRLFKIKKIKLNMKKGLLQKIISDIQSVKIAVVGDFCLDAYWFIDESKSEISIETGQLTRPVKQQRYSLGGAGNVTNNLTAMGVKDVRAFGVIGPDPFGTEMVKVMQENGINPK</sequence>
<dbReference type="InterPro" id="IPR029056">
    <property type="entry name" value="Ribokinase-like"/>
</dbReference>
<dbReference type="GO" id="GO:0005829">
    <property type="term" value="C:cytosol"/>
    <property type="evidence" value="ECO:0007669"/>
    <property type="project" value="TreeGrafter"/>
</dbReference>
<dbReference type="PANTHER" id="PTHR46969">
    <property type="entry name" value="BIFUNCTIONAL PROTEIN HLDE"/>
    <property type="match status" value="1"/>
</dbReference>
<dbReference type="SUPFAM" id="SSF53613">
    <property type="entry name" value="Ribokinase-like"/>
    <property type="match status" value="1"/>
</dbReference>
<evidence type="ECO:0000259" key="1">
    <source>
        <dbReference type="Pfam" id="PF00294"/>
    </source>
</evidence>
<dbReference type="Proteomes" id="UP000886047">
    <property type="component" value="Unassembled WGS sequence"/>
</dbReference>
<name>A0A831PMA1_9BACT</name>
<comment type="caution">
    <text evidence="2">The sequence shown here is derived from an EMBL/GenBank/DDBJ whole genome shotgun (WGS) entry which is preliminary data.</text>
</comment>
<dbReference type="Gene3D" id="3.40.1190.20">
    <property type="match status" value="1"/>
</dbReference>
<reference evidence="2" key="1">
    <citation type="journal article" date="2020" name="mSystems">
        <title>Genome- and Community-Level Interaction Insights into Carbon Utilization and Element Cycling Functions of Hydrothermarchaeota in Hydrothermal Sediment.</title>
        <authorList>
            <person name="Zhou Z."/>
            <person name="Liu Y."/>
            <person name="Xu W."/>
            <person name="Pan J."/>
            <person name="Luo Z.H."/>
            <person name="Li M."/>
        </authorList>
    </citation>
    <scope>NUCLEOTIDE SEQUENCE [LARGE SCALE GENOMIC DNA]</scope>
    <source>
        <strain evidence="2">SpSt-1217</strain>
    </source>
</reference>
<proteinExistence type="predicted"/>
<dbReference type="InterPro" id="IPR011611">
    <property type="entry name" value="PfkB_dom"/>
</dbReference>